<dbReference type="InterPro" id="IPR038987">
    <property type="entry name" value="MoeA-like"/>
</dbReference>
<dbReference type="Gene3D" id="3.40.980.10">
    <property type="entry name" value="MoaB/Mog-like domain"/>
    <property type="match status" value="1"/>
</dbReference>
<feature type="domain" description="MoaB/Mog" evidence="8">
    <location>
        <begin position="177"/>
        <end position="317"/>
    </location>
</feature>
<name>A0ABT6EZZ2_9SYNE</name>
<evidence type="ECO:0000256" key="3">
    <source>
        <dbReference type="ARBA" id="ARBA00010763"/>
    </source>
</evidence>
<dbReference type="Proteomes" id="UP001154265">
    <property type="component" value="Unassembled WGS sequence"/>
</dbReference>
<evidence type="ECO:0000313" key="10">
    <source>
        <dbReference type="Proteomes" id="UP001154265"/>
    </source>
</evidence>
<keyword evidence="7" id="KW-0808">Transferase</keyword>
<dbReference type="SUPFAM" id="SSF63867">
    <property type="entry name" value="MoeA C-terminal domain-like"/>
    <property type="match status" value="1"/>
</dbReference>
<evidence type="ECO:0000256" key="7">
    <source>
        <dbReference type="RuleBase" id="RU365090"/>
    </source>
</evidence>
<reference evidence="9" key="2">
    <citation type="submission" date="2022-01" db="EMBL/GenBank/DDBJ databases">
        <authorList>
            <person name="Zivanovic Y."/>
            <person name="Moreira D."/>
            <person name="Lopez-Garcia P."/>
        </authorList>
    </citation>
    <scope>NUCLEOTIDE SEQUENCE</scope>
    <source>
        <strain evidence="9">G9</strain>
    </source>
</reference>
<keyword evidence="7" id="KW-0460">Magnesium</keyword>
<sequence length="393" mass="44076">MISVEDAAKLIDTHWPNWGEVPVTIEQLSSLTTTEPIFADRPYPPVHRVMMDGIAIAWSTYERGQREFAIVGVVAAGEPRIELGGPNSCLEVMTGCPLPKGADLVIPYEEIQIDSGIARIVGEQQRNAFDNIHLQGSDCPLRAEVLPSHRVLNGPRWGIAASMGYASLNCARNPRIKLISTGKELIDPHQRPQPHQLRKSNIYALKASLRCHGYDGVDLDHLMDDRPRMIDHYQENRQKYDVLIYSGGVSKGKFDYLPDLWQGAGVTRYIQGVSQRPGKPLWFGIDHQYNTVVLGLPGNPVSSLVCLHRYVLKTPVIYAQLQEEVIFRKDLTYFVPVKLTYGEDAVIRAQPLTIKNSGEFIALAESDGFLELPKESCHFPAGTCYRFFPWRSP</sequence>
<dbReference type="PANTHER" id="PTHR10192:SF5">
    <property type="entry name" value="GEPHYRIN"/>
    <property type="match status" value="1"/>
</dbReference>
<dbReference type="Pfam" id="PF03453">
    <property type="entry name" value="MoeA_N"/>
    <property type="match status" value="1"/>
</dbReference>
<comment type="caution">
    <text evidence="9">The sequence shown here is derived from an EMBL/GenBank/DDBJ whole genome shotgun (WGS) entry which is preliminary data.</text>
</comment>
<comment type="cofactor">
    <cofactor evidence="7">
        <name>Mg(2+)</name>
        <dbReference type="ChEBI" id="CHEBI:18420"/>
    </cofactor>
</comment>
<dbReference type="PANTHER" id="PTHR10192">
    <property type="entry name" value="MOLYBDOPTERIN BIOSYNTHESIS PROTEIN"/>
    <property type="match status" value="1"/>
</dbReference>
<dbReference type="Pfam" id="PF03454">
    <property type="entry name" value="MoeA_C"/>
    <property type="match status" value="1"/>
</dbReference>
<evidence type="ECO:0000256" key="1">
    <source>
        <dbReference type="ARBA" id="ARBA00002901"/>
    </source>
</evidence>
<keyword evidence="7" id="KW-0479">Metal-binding</keyword>
<organism evidence="9 10">
    <name type="scientific">Candidatus Synechococcus calcipolaris G9</name>
    <dbReference type="NCBI Taxonomy" id="1497997"/>
    <lineage>
        <taxon>Bacteria</taxon>
        <taxon>Bacillati</taxon>
        <taxon>Cyanobacteriota</taxon>
        <taxon>Cyanophyceae</taxon>
        <taxon>Synechococcales</taxon>
        <taxon>Synechococcaceae</taxon>
        <taxon>Synechococcus</taxon>
    </lineage>
</organism>
<dbReference type="EMBL" id="JAKKUT010000002">
    <property type="protein sequence ID" value="MDG2991152.1"/>
    <property type="molecule type" value="Genomic_DNA"/>
</dbReference>
<comment type="catalytic activity">
    <reaction evidence="6">
        <text>adenylyl-molybdopterin + molybdate = Mo-molybdopterin + AMP + H(+)</text>
        <dbReference type="Rhea" id="RHEA:35047"/>
        <dbReference type="ChEBI" id="CHEBI:15378"/>
        <dbReference type="ChEBI" id="CHEBI:36264"/>
        <dbReference type="ChEBI" id="CHEBI:62727"/>
        <dbReference type="ChEBI" id="CHEBI:71302"/>
        <dbReference type="ChEBI" id="CHEBI:456215"/>
        <dbReference type="EC" id="2.10.1.1"/>
    </reaction>
</comment>
<dbReference type="Gene3D" id="2.170.190.11">
    <property type="entry name" value="Molybdopterin biosynthesis moea protein, domain 3"/>
    <property type="match status" value="1"/>
</dbReference>
<accession>A0ABT6EZZ2</accession>
<dbReference type="InterPro" id="IPR005110">
    <property type="entry name" value="MoeA_linker/N"/>
</dbReference>
<keyword evidence="5 7" id="KW-0501">Molybdenum cofactor biosynthesis</keyword>
<keyword evidence="10" id="KW-1185">Reference proteome</keyword>
<dbReference type="InterPro" id="IPR001453">
    <property type="entry name" value="MoaB/Mog_dom"/>
</dbReference>
<comment type="pathway">
    <text evidence="2 7">Cofactor biosynthesis; molybdopterin biosynthesis.</text>
</comment>
<reference evidence="9" key="1">
    <citation type="journal article" date="2022" name="Genome Biol. Evol.">
        <title>A New Gene Family Diagnostic for Intracellular Biomineralization of Amorphous Ca Carbonates by Cyanobacteria.</title>
        <authorList>
            <person name="Benzerara K."/>
            <person name="Duprat E."/>
            <person name="Bitard-Feildel T."/>
            <person name="Caumes G."/>
            <person name="Cassier-Chauvat C."/>
            <person name="Chauvat F."/>
            <person name="Dezi M."/>
            <person name="Diop S.I."/>
            <person name="Gaschignard G."/>
            <person name="Gorgen S."/>
            <person name="Gugger M."/>
            <person name="Lopez-Garcia P."/>
            <person name="Millet M."/>
            <person name="Skouri-Panet F."/>
            <person name="Moreira D."/>
            <person name="Callebaut I."/>
        </authorList>
    </citation>
    <scope>NUCLEOTIDE SEQUENCE</scope>
    <source>
        <strain evidence="9">G9</strain>
    </source>
</reference>
<evidence type="ECO:0000259" key="8">
    <source>
        <dbReference type="SMART" id="SM00852"/>
    </source>
</evidence>
<comment type="function">
    <text evidence="1 7">Catalyzes the insertion of molybdate into adenylated molybdopterin with the concomitant release of AMP.</text>
</comment>
<dbReference type="InterPro" id="IPR036425">
    <property type="entry name" value="MoaB/Mog-like_dom_sf"/>
</dbReference>
<gene>
    <name evidence="9" type="ORF">L3556_09460</name>
</gene>
<evidence type="ECO:0000313" key="9">
    <source>
        <dbReference type="EMBL" id="MDG2991152.1"/>
    </source>
</evidence>
<protein>
    <recommendedName>
        <fullName evidence="7">Molybdopterin molybdenumtransferase</fullName>
        <ecNumber evidence="7">2.10.1.1</ecNumber>
    </recommendedName>
</protein>
<dbReference type="Gene3D" id="2.40.340.10">
    <property type="entry name" value="MoeA, C-terminal, domain IV"/>
    <property type="match status" value="1"/>
</dbReference>
<dbReference type="RefSeq" id="WP_277867033.1">
    <property type="nucleotide sequence ID" value="NZ_JAKKUT010000002.1"/>
</dbReference>
<dbReference type="SUPFAM" id="SSF53218">
    <property type="entry name" value="Molybdenum cofactor biosynthesis proteins"/>
    <property type="match status" value="1"/>
</dbReference>
<dbReference type="PROSITE" id="PS01079">
    <property type="entry name" value="MOCF_BIOSYNTHESIS_2"/>
    <property type="match status" value="1"/>
</dbReference>
<proteinExistence type="inferred from homology"/>
<dbReference type="InterPro" id="IPR005111">
    <property type="entry name" value="MoeA_C_domain_IV"/>
</dbReference>
<dbReference type="SMART" id="SM00852">
    <property type="entry name" value="MoCF_biosynth"/>
    <property type="match status" value="1"/>
</dbReference>
<dbReference type="InterPro" id="IPR036688">
    <property type="entry name" value="MoeA_C_domain_IV_sf"/>
</dbReference>
<dbReference type="Gene3D" id="3.90.105.10">
    <property type="entry name" value="Molybdopterin biosynthesis moea protein, domain 2"/>
    <property type="match status" value="1"/>
</dbReference>
<keyword evidence="4 7" id="KW-0500">Molybdenum</keyword>
<evidence type="ECO:0000256" key="2">
    <source>
        <dbReference type="ARBA" id="ARBA00005046"/>
    </source>
</evidence>
<evidence type="ECO:0000256" key="5">
    <source>
        <dbReference type="ARBA" id="ARBA00023150"/>
    </source>
</evidence>
<dbReference type="InterPro" id="IPR008284">
    <property type="entry name" value="MoCF_biosynth_CS"/>
</dbReference>
<comment type="similarity">
    <text evidence="3 7">Belongs to the MoeA family.</text>
</comment>
<evidence type="ECO:0000256" key="4">
    <source>
        <dbReference type="ARBA" id="ARBA00022505"/>
    </source>
</evidence>
<dbReference type="CDD" id="cd00887">
    <property type="entry name" value="MoeA"/>
    <property type="match status" value="1"/>
</dbReference>
<evidence type="ECO:0000256" key="6">
    <source>
        <dbReference type="ARBA" id="ARBA00047317"/>
    </source>
</evidence>
<dbReference type="InterPro" id="IPR036135">
    <property type="entry name" value="MoeA_linker/N_sf"/>
</dbReference>
<dbReference type="Pfam" id="PF00994">
    <property type="entry name" value="MoCF_biosynth"/>
    <property type="match status" value="1"/>
</dbReference>
<dbReference type="EC" id="2.10.1.1" evidence="7"/>
<dbReference type="SUPFAM" id="SSF63882">
    <property type="entry name" value="MoeA N-terminal region -like"/>
    <property type="match status" value="1"/>
</dbReference>